<dbReference type="WBParaSite" id="TREG1_79850.2">
    <property type="protein sequence ID" value="TREG1_79850.2"/>
    <property type="gene ID" value="TREG1_79850"/>
</dbReference>
<name>A0AA85KCW3_TRIRE</name>
<feature type="transmembrane region" description="Helical" evidence="1">
    <location>
        <begin position="219"/>
        <end position="242"/>
    </location>
</feature>
<feature type="transmembrane region" description="Helical" evidence="1">
    <location>
        <begin position="35"/>
        <end position="56"/>
    </location>
</feature>
<evidence type="ECO:0000256" key="1">
    <source>
        <dbReference type="SAM" id="Phobius"/>
    </source>
</evidence>
<proteinExistence type="predicted"/>
<reference evidence="3" key="2">
    <citation type="submission" date="2023-11" db="UniProtKB">
        <authorList>
            <consortium name="WormBaseParasite"/>
        </authorList>
    </citation>
    <scope>IDENTIFICATION</scope>
</reference>
<dbReference type="AlphaFoldDB" id="A0AA85KCW3"/>
<keyword evidence="1" id="KW-0472">Membrane</keyword>
<keyword evidence="1" id="KW-0812">Transmembrane</keyword>
<evidence type="ECO:0000313" key="2">
    <source>
        <dbReference type="Proteomes" id="UP000050795"/>
    </source>
</evidence>
<sequence length="258" mass="28972">MESELSEKMADRKAEVNSILINHEFEVLDKFQKRVLVFLLVMGFITLVITLAMTFISRTEYLIVTAVSYVVLAVVDIVVVYVLVVSDGIRKRFPLNLMLTMLHSACLTVLSEVAFIGREIVWVLFVLVLALVLYITCVSMGAKLRRELHVGTIRMLIGYIVFSVAIAVATVVVFTLTKYYEESPKILAAGITVLVIPFALYVGQITIGQLEFRVFDPDYCTAAMNLHATFIIFLIALGIGFIRPRRIPMMLNLLESNL</sequence>
<keyword evidence="2" id="KW-1185">Reference proteome</keyword>
<protein>
    <submittedName>
        <fullName evidence="3">Uncharacterized protein</fullName>
    </submittedName>
</protein>
<feature type="transmembrane region" description="Helical" evidence="1">
    <location>
        <begin position="156"/>
        <end position="180"/>
    </location>
</feature>
<feature type="transmembrane region" description="Helical" evidence="1">
    <location>
        <begin position="186"/>
        <end position="207"/>
    </location>
</feature>
<reference evidence="2" key="1">
    <citation type="submission" date="2022-06" db="EMBL/GenBank/DDBJ databases">
        <authorList>
            <person name="Berger JAMES D."/>
            <person name="Berger JAMES D."/>
        </authorList>
    </citation>
    <scope>NUCLEOTIDE SEQUENCE [LARGE SCALE GENOMIC DNA]</scope>
</reference>
<organism evidence="2 3">
    <name type="scientific">Trichobilharzia regenti</name>
    <name type="common">Nasal bird schistosome</name>
    <dbReference type="NCBI Taxonomy" id="157069"/>
    <lineage>
        <taxon>Eukaryota</taxon>
        <taxon>Metazoa</taxon>
        <taxon>Spiralia</taxon>
        <taxon>Lophotrochozoa</taxon>
        <taxon>Platyhelminthes</taxon>
        <taxon>Trematoda</taxon>
        <taxon>Digenea</taxon>
        <taxon>Strigeidida</taxon>
        <taxon>Schistosomatoidea</taxon>
        <taxon>Schistosomatidae</taxon>
        <taxon>Trichobilharzia</taxon>
    </lineage>
</organism>
<feature type="transmembrane region" description="Helical" evidence="1">
    <location>
        <begin position="122"/>
        <end position="144"/>
    </location>
</feature>
<accession>A0AA85KCW3</accession>
<feature type="transmembrane region" description="Helical" evidence="1">
    <location>
        <begin position="62"/>
        <end position="85"/>
    </location>
</feature>
<keyword evidence="1" id="KW-1133">Transmembrane helix</keyword>
<evidence type="ECO:0000313" key="3">
    <source>
        <dbReference type="WBParaSite" id="TREG1_79850.2"/>
    </source>
</evidence>
<dbReference type="Proteomes" id="UP000050795">
    <property type="component" value="Unassembled WGS sequence"/>
</dbReference>